<keyword evidence="2" id="KW-0472">Membrane</keyword>
<keyword evidence="4" id="KW-1185">Reference proteome</keyword>
<dbReference type="RefSeq" id="WP_344073475.1">
    <property type="nucleotide sequence ID" value="NZ_BAAAPL010000002.1"/>
</dbReference>
<keyword evidence="2" id="KW-1133">Transmembrane helix</keyword>
<name>A0ABN2ILG7_9MICO</name>
<feature type="transmembrane region" description="Helical" evidence="2">
    <location>
        <begin position="79"/>
        <end position="104"/>
    </location>
</feature>
<sequence>MQDEQHDAAGDDAVGEDVTDGYVVSRASRRRANDATSVAVSAPGTDETPSDDDIAKEAGRAARTARRERKRQDRRRARVIGIVVGSTLGAFLLIGVAGLAWIGVRGAQAAEHVTEAKATAATITDALSDPTAMATITPDLIADTSAARELTSDPIWRAYEALPWLGPQLEATATTIAAVDDVVQDALVPLTDAATGFSLDTLRPSGGAFDVEAIASLKGVAQIATDSLAAAQASVEAIDTSQLIGAIAAPVNEVSDLLATGYTAADALLRTSQLMPAFLGVDGPRDYLVMFQNNAEWRSLGGIIGAMAMIHTDAGTIDLVGQGSSSDFTRYPEPVLPLSDEILSIYVDKPGLYIQNVTQIPDYTIDGPLAQEMWRLETGTTVDGVLALDPVTLSYLLEATGPITLPTGEQLTAENAVTLLLNEVYERYPEPRDQDAFFAITAATVFDAIADGAADPTKLIDALARAGSERRLFIWSANLDEQAVLDGSTIQGALPVSDARTTRFGAYLNDGTGSKMDYYVTADAAVGWCPFGIDQVATMTVTLTNTAPDDAATSLPEYITGGGNHGVPPGVARTVAYLYLPPGSELVSSTTSGVGTAPGFGTNTHDGYTVLTWDTDLSPGDSATATVQVRLTQTPHLEIEMTPTIGGSGVVTAAGCPTP</sequence>
<dbReference type="EMBL" id="BAAAPL010000002">
    <property type="protein sequence ID" value="GAA1707351.1"/>
    <property type="molecule type" value="Genomic_DNA"/>
</dbReference>
<dbReference type="InterPro" id="IPR025101">
    <property type="entry name" value="DUF4012"/>
</dbReference>
<evidence type="ECO:0000313" key="3">
    <source>
        <dbReference type="EMBL" id="GAA1707351.1"/>
    </source>
</evidence>
<gene>
    <name evidence="3" type="ORF">GCM10009808_26670</name>
</gene>
<comment type="caution">
    <text evidence="3">The sequence shown here is derived from an EMBL/GenBank/DDBJ whole genome shotgun (WGS) entry which is preliminary data.</text>
</comment>
<dbReference type="Pfam" id="PF13196">
    <property type="entry name" value="DUF4012"/>
    <property type="match status" value="1"/>
</dbReference>
<proteinExistence type="predicted"/>
<evidence type="ECO:0000256" key="2">
    <source>
        <dbReference type="SAM" id="Phobius"/>
    </source>
</evidence>
<evidence type="ECO:0000256" key="1">
    <source>
        <dbReference type="SAM" id="MobiDB-lite"/>
    </source>
</evidence>
<accession>A0ABN2ILG7</accession>
<dbReference type="Proteomes" id="UP001501690">
    <property type="component" value="Unassembled WGS sequence"/>
</dbReference>
<protein>
    <submittedName>
        <fullName evidence="3">DUF4012 domain-containing protein</fullName>
    </submittedName>
</protein>
<reference evidence="3 4" key="1">
    <citation type="journal article" date="2019" name="Int. J. Syst. Evol. Microbiol.">
        <title>The Global Catalogue of Microorganisms (GCM) 10K type strain sequencing project: providing services to taxonomists for standard genome sequencing and annotation.</title>
        <authorList>
            <consortium name="The Broad Institute Genomics Platform"/>
            <consortium name="The Broad Institute Genome Sequencing Center for Infectious Disease"/>
            <person name="Wu L."/>
            <person name="Ma J."/>
        </authorList>
    </citation>
    <scope>NUCLEOTIDE SEQUENCE [LARGE SCALE GENOMIC DNA]</scope>
    <source>
        <strain evidence="3 4">JCM 15577</strain>
    </source>
</reference>
<keyword evidence="2" id="KW-0812">Transmembrane</keyword>
<organism evidence="3 4">
    <name type="scientific">Microbacterium sediminicola</name>
    <dbReference type="NCBI Taxonomy" id="415210"/>
    <lineage>
        <taxon>Bacteria</taxon>
        <taxon>Bacillati</taxon>
        <taxon>Actinomycetota</taxon>
        <taxon>Actinomycetes</taxon>
        <taxon>Micrococcales</taxon>
        <taxon>Microbacteriaceae</taxon>
        <taxon>Microbacterium</taxon>
    </lineage>
</organism>
<feature type="region of interest" description="Disordered" evidence="1">
    <location>
        <begin position="1"/>
        <end position="71"/>
    </location>
</feature>
<evidence type="ECO:0000313" key="4">
    <source>
        <dbReference type="Proteomes" id="UP001501690"/>
    </source>
</evidence>